<comment type="caution">
    <text evidence="2">The sequence shown here is derived from an EMBL/GenBank/DDBJ whole genome shotgun (WGS) entry which is preliminary data.</text>
</comment>
<accession>A0A2D6YH06</accession>
<dbReference type="AlphaFoldDB" id="A0A2D6YH06"/>
<gene>
    <name evidence="2" type="ORF">CMN54_03155</name>
</gene>
<keyword evidence="1" id="KW-0175">Coiled coil</keyword>
<evidence type="ECO:0000313" key="2">
    <source>
        <dbReference type="EMBL" id="MAH62448.1"/>
    </source>
</evidence>
<dbReference type="Proteomes" id="UP000226525">
    <property type="component" value="Unassembled WGS sequence"/>
</dbReference>
<dbReference type="EMBL" id="NZEX01000032">
    <property type="protein sequence ID" value="MAH62448.1"/>
    <property type="molecule type" value="Genomic_DNA"/>
</dbReference>
<evidence type="ECO:0000256" key="1">
    <source>
        <dbReference type="SAM" id="Coils"/>
    </source>
</evidence>
<protein>
    <submittedName>
        <fullName evidence="2">Uncharacterized protein</fullName>
    </submittedName>
</protein>
<organism evidence="2 3">
    <name type="scientific">SAR324 cluster bacterium</name>
    <dbReference type="NCBI Taxonomy" id="2024889"/>
    <lineage>
        <taxon>Bacteria</taxon>
        <taxon>Deltaproteobacteria</taxon>
        <taxon>SAR324 cluster</taxon>
    </lineage>
</organism>
<proteinExistence type="predicted"/>
<evidence type="ECO:0000313" key="3">
    <source>
        <dbReference type="Proteomes" id="UP000226525"/>
    </source>
</evidence>
<feature type="coiled-coil region" evidence="1">
    <location>
        <begin position="10"/>
        <end position="37"/>
    </location>
</feature>
<reference evidence="3" key="1">
    <citation type="submission" date="2017-09" db="EMBL/GenBank/DDBJ databases">
        <title>The Reconstruction of 2,631 Draft Metagenome-Assembled Genomes from the Global Oceans.</title>
        <authorList>
            <person name="Tully B.J."/>
            <person name="Graham E.D."/>
            <person name="Heidelberg J.F."/>
        </authorList>
    </citation>
    <scope>NUCLEOTIDE SEQUENCE [LARGE SCALE GENOMIC DNA]</scope>
</reference>
<name>A0A2D6YH06_9DELT</name>
<sequence>MAKANHIDFAEMDVGELDELEKKLVELKKQKMKEDKAEVVKRGRQLCKDSKISATELRGALVTIERKEKKKQRLMRIILTHKSRIS</sequence>